<gene>
    <name evidence="1" type="ORF">CSUI_002565</name>
</gene>
<keyword evidence="2" id="KW-1185">Reference proteome</keyword>
<dbReference type="EMBL" id="MIGC01001075">
    <property type="protein sequence ID" value="PHJ23584.1"/>
    <property type="molecule type" value="Genomic_DNA"/>
</dbReference>
<dbReference type="OrthoDB" id="331166at2759"/>
<sequence length="91" mass="9841">MISRRVGAGGGAAKKCFLTIHCCTCSFFLETKDAIKLLLSQQKKLMEREISSSNRNKGDVEQYLERVYPPVSRTAADAASSKMSAPATPSG</sequence>
<evidence type="ECO:0000313" key="1">
    <source>
        <dbReference type="EMBL" id="PHJ23584.1"/>
    </source>
</evidence>
<dbReference type="RefSeq" id="XP_067925259.1">
    <property type="nucleotide sequence ID" value="XM_068062765.1"/>
</dbReference>
<reference evidence="1 2" key="1">
    <citation type="journal article" date="2017" name="Int. J. Parasitol.">
        <title>The genome of the protozoan parasite Cystoisospora suis and a reverse vaccinology approach to identify vaccine candidates.</title>
        <authorList>
            <person name="Palmieri N."/>
            <person name="Shrestha A."/>
            <person name="Ruttkowski B."/>
            <person name="Beck T."/>
            <person name="Vogl C."/>
            <person name="Tomley F."/>
            <person name="Blake D.P."/>
            <person name="Joachim A."/>
        </authorList>
    </citation>
    <scope>NUCLEOTIDE SEQUENCE [LARGE SCALE GENOMIC DNA]</scope>
    <source>
        <strain evidence="1 2">Wien I</strain>
    </source>
</reference>
<proteinExistence type="predicted"/>
<dbReference type="Proteomes" id="UP000221165">
    <property type="component" value="Unassembled WGS sequence"/>
</dbReference>
<comment type="caution">
    <text evidence="1">The sequence shown here is derived from an EMBL/GenBank/DDBJ whole genome shotgun (WGS) entry which is preliminary data.</text>
</comment>
<dbReference type="AlphaFoldDB" id="A0A2C6L8J9"/>
<protein>
    <submittedName>
        <fullName evidence="1">Uncharacterized protein</fullName>
    </submittedName>
</protein>
<dbReference type="VEuPathDB" id="ToxoDB:CSUI_002565"/>
<evidence type="ECO:0000313" key="2">
    <source>
        <dbReference type="Proteomes" id="UP000221165"/>
    </source>
</evidence>
<dbReference type="GeneID" id="94425976"/>
<name>A0A2C6L8J9_9APIC</name>
<accession>A0A2C6L8J9</accession>
<organism evidence="1 2">
    <name type="scientific">Cystoisospora suis</name>
    <dbReference type="NCBI Taxonomy" id="483139"/>
    <lineage>
        <taxon>Eukaryota</taxon>
        <taxon>Sar</taxon>
        <taxon>Alveolata</taxon>
        <taxon>Apicomplexa</taxon>
        <taxon>Conoidasida</taxon>
        <taxon>Coccidia</taxon>
        <taxon>Eucoccidiorida</taxon>
        <taxon>Eimeriorina</taxon>
        <taxon>Sarcocystidae</taxon>
        <taxon>Cystoisospora</taxon>
    </lineage>
</organism>